<feature type="compositionally biased region" description="Acidic residues" evidence="3">
    <location>
        <begin position="135"/>
        <end position="144"/>
    </location>
</feature>
<dbReference type="InterPro" id="IPR021786">
    <property type="entry name" value="Cdc5p/Cef1_C"/>
</dbReference>
<sequence length="190" mass="21161">EEDRVANEIRNARARTETQSALLGGDNAELFEGNSTTGYDGVAPSRQQIATPNPMATPFRQGGANGIGATPMRTPMGPGATPMRTPRDNFRLNQEDGTMQLVGQTPRDVRLHELAMRENLKNKFASLPAPKETEWELELPEEQQEIAPAQLSEEDAAERDRREQAKREAAERVEFERQTQVVQKALPRPS</sequence>
<dbReference type="InterPro" id="IPR047242">
    <property type="entry name" value="CDC5L/Cef1"/>
</dbReference>
<feature type="non-terminal residue" evidence="5">
    <location>
        <position position="190"/>
    </location>
</feature>
<gene>
    <name evidence="5" type="primary">CEF1_3</name>
    <name evidence="5" type="ORF">LTR16_010327</name>
</gene>
<keyword evidence="1" id="KW-0238">DNA-binding</keyword>
<name>A0ABR0LT06_9PEZI</name>
<feature type="domain" description="Pre-mRNA splicing factor component Cdc5p/Cef1 C-terminal" evidence="4">
    <location>
        <begin position="51"/>
        <end position="190"/>
    </location>
</feature>
<proteinExistence type="predicted"/>
<dbReference type="Pfam" id="PF11831">
    <property type="entry name" value="Myb_Cef"/>
    <property type="match status" value="1"/>
</dbReference>
<dbReference type="PANTHER" id="PTHR45885">
    <property type="entry name" value="CELL DIVISION CYCLE 5-LIKE PROTEIN"/>
    <property type="match status" value="1"/>
</dbReference>
<dbReference type="Proteomes" id="UP001357485">
    <property type="component" value="Unassembled WGS sequence"/>
</dbReference>
<feature type="non-terminal residue" evidence="5">
    <location>
        <position position="1"/>
    </location>
</feature>
<reference evidence="5 6" key="1">
    <citation type="submission" date="2023-08" db="EMBL/GenBank/DDBJ databases">
        <title>Black Yeasts Isolated from many extreme environments.</title>
        <authorList>
            <person name="Coleine C."/>
            <person name="Stajich J.E."/>
            <person name="Selbmann L."/>
        </authorList>
    </citation>
    <scope>NUCLEOTIDE SEQUENCE [LARGE SCALE GENOMIC DNA]</scope>
    <source>
        <strain evidence="5 6">CCFEE 536</strain>
    </source>
</reference>
<feature type="region of interest" description="Disordered" evidence="3">
    <location>
        <begin position="127"/>
        <end position="190"/>
    </location>
</feature>
<organism evidence="5 6">
    <name type="scientific">Cryomyces antarcticus</name>
    <dbReference type="NCBI Taxonomy" id="329879"/>
    <lineage>
        <taxon>Eukaryota</taxon>
        <taxon>Fungi</taxon>
        <taxon>Dikarya</taxon>
        <taxon>Ascomycota</taxon>
        <taxon>Pezizomycotina</taxon>
        <taxon>Dothideomycetes</taxon>
        <taxon>Dothideomycetes incertae sedis</taxon>
        <taxon>Cryomyces</taxon>
    </lineage>
</organism>
<evidence type="ECO:0000256" key="3">
    <source>
        <dbReference type="SAM" id="MobiDB-lite"/>
    </source>
</evidence>
<dbReference type="PANTHER" id="PTHR45885:SF1">
    <property type="entry name" value="CELL DIVISION CYCLE 5-LIKE PROTEIN"/>
    <property type="match status" value="1"/>
</dbReference>
<comment type="caution">
    <text evidence="5">The sequence shown here is derived from an EMBL/GenBank/DDBJ whole genome shotgun (WGS) entry which is preliminary data.</text>
</comment>
<evidence type="ECO:0000313" key="6">
    <source>
        <dbReference type="Proteomes" id="UP001357485"/>
    </source>
</evidence>
<evidence type="ECO:0000256" key="1">
    <source>
        <dbReference type="ARBA" id="ARBA00023125"/>
    </source>
</evidence>
<keyword evidence="6" id="KW-1185">Reference proteome</keyword>
<feature type="compositionally biased region" description="Basic and acidic residues" evidence="3">
    <location>
        <begin position="158"/>
        <end position="177"/>
    </location>
</feature>
<dbReference type="EMBL" id="JAVRRA010011116">
    <property type="protein sequence ID" value="KAK5240671.1"/>
    <property type="molecule type" value="Genomic_DNA"/>
</dbReference>
<accession>A0ABR0LT06</accession>
<evidence type="ECO:0000259" key="4">
    <source>
        <dbReference type="Pfam" id="PF11831"/>
    </source>
</evidence>
<keyword evidence="2" id="KW-0539">Nucleus</keyword>
<protein>
    <submittedName>
        <fullName evidence="5">Pre-mRNA-splicing factor cef1</fullName>
    </submittedName>
</protein>
<evidence type="ECO:0000313" key="5">
    <source>
        <dbReference type="EMBL" id="KAK5240671.1"/>
    </source>
</evidence>
<evidence type="ECO:0000256" key="2">
    <source>
        <dbReference type="ARBA" id="ARBA00023242"/>
    </source>
</evidence>